<evidence type="ECO:0000256" key="5">
    <source>
        <dbReference type="ARBA" id="ARBA00022989"/>
    </source>
</evidence>
<proteinExistence type="inferred from homology"/>
<evidence type="ECO:0000256" key="1">
    <source>
        <dbReference type="ARBA" id="ARBA00004651"/>
    </source>
</evidence>
<evidence type="ECO:0000256" key="7">
    <source>
        <dbReference type="SAM" id="Phobius"/>
    </source>
</evidence>
<feature type="transmembrane region" description="Helical" evidence="7">
    <location>
        <begin position="116"/>
        <end position="141"/>
    </location>
</feature>
<protein>
    <submittedName>
        <fullName evidence="11">MscS family membrane protein</fullName>
    </submittedName>
</protein>
<name>A0A1T5DNT9_9SPHI</name>
<dbReference type="GO" id="GO:0008381">
    <property type="term" value="F:mechanosensitive monoatomic ion channel activity"/>
    <property type="evidence" value="ECO:0007669"/>
    <property type="project" value="UniProtKB-ARBA"/>
</dbReference>
<feature type="domain" description="Mechanosensitive ion channel MscS C-terminal" evidence="9">
    <location>
        <begin position="278"/>
        <end position="363"/>
    </location>
</feature>
<organism evidence="11 12">
    <name type="scientific">Daejeonella lutea</name>
    <dbReference type="NCBI Taxonomy" id="572036"/>
    <lineage>
        <taxon>Bacteria</taxon>
        <taxon>Pseudomonadati</taxon>
        <taxon>Bacteroidota</taxon>
        <taxon>Sphingobacteriia</taxon>
        <taxon>Sphingobacteriales</taxon>
        <taxon>Sphingobacteriaceae</taxon>
        <taxon>Daejeonella</taxon>
    </lineage>
</organism>
<dbReference type="GO" id="GO:0005886">
    <property type="term" value="C:plasma membrane"/>
    <property type="evidence" value="ECO:0007669"/>
    <property type="project" value="UniProtKB-SubCell"/>
</dbReference>
<dbReference type="STRING" id="572036.SAMN05661099_2483"/>
<evidence type="ECO:0000256" key="3">
    <source>
        <dbReference type="ARBA" id="ARBA00022475"/>
    </source>
</evidence>
<feature type="transmembrane region" description="Helical" evidence="7">
    <location>
        <begin position="18"/>
        <end position="35"/>
    </location>
</feature>
<dbReference type="OrthoDB" id="9809206at2"/>
<dbReference type="Pfam" id="PF21082">
    <property type="entry name" value="MS_channel_3rd"/>
    <property type="match status" value="1"/>
</dbReference>
<dbReference type="Gene3D" id="3.30.70.100">
    <property type="match status" value="1"/>
</dbReference>
<dbReference type="SUPFAM" id="SSF50182">
    <property type="entry name" value="Sm-like ribonucleoproteins"/>
    <property type="match status" value="1"/>
</dbReference>
<dbReference type="PANTHER" id="PTHR43634">
    <property type="entry name" value="OW CONDUCTANCE MECHANOSENSITIVE CHANNEL"/>
    <property type="match status" value="1"/>
</dbReference>
<dbReference type="PANTHER" id="PTHR43634:SF2">
    <property type="entry name" value="LOW CONDUCTANCE MECHANOSENSITIVE CHANNEL YNAI"/>
    <property type="match status" value="1"/>
</dbReference>
<dbReference type="AlphaFoldDB" id="A0A1T5DNT9"/>
<dbReference type="Pfam" id="PF21088">
    <property type="entry name" value="MS_channel_1st"/>
    <property type="match status" value="1"/>
</dbReference>
<dbReference type="Gene3D" id="2.30.30.60">
    <property type="match status" value="1"/>
</dbReference>
<dbReference type="SUPFAM" id="SSF82689">
    <property type="entry name" value="Mechanosensitive channel protein MscS (YggB), C-terminal domain"/>
    <property type="match status" value="1"/>
</dbReference>
<evidence type="ECO:0000259" key="9">
    <source>
        <dbReference type="Pfam" id="PF21082"/>
    </source>
</evidence>
<keyword evidence="4 7" id="KW-0812">Transmembrane</keyword>
<dbReference type="InterPro" id="IPR045042">
    <property type="entry name" value="YnaI-like"/>
</dbReference>
<feature type="domain" description="Mechanosensitive ion channel transmembrane helices 2/3" evidence="10">
    <location>
        <begin position="166"/>
        <end position="203"/>
    </location>
</feature>
<dbReference type="Gene3D" id="1.10.287.1260">
    <property type="match status" value="1"/>
</dbReference>
<comment type="similarity">
    <text evidence="2">Belongs to the MscS (TC 1.A.23) family.</text>
</comment>
<sequence>MDTSFLNNIFLGNSVKNYLLFAGILLFGLLFKRIFSKLLSRILYKLFRSVHSGTDSNVFVGLLLRPIELLILFITIYLAINQLDYPLNEVIFRRTDTANKVPKIFEIKLIQIIDKLFLLLFIISFFRIVLRIIDFIAHIFLYRASLTESKSDDQMVPFVKELSKIVTIIFAVFVVLGSVFNLNVATIIAGLGIGGIAVALAAQDTLQNLLGSFTIFADKPFVVGDTVRIDKYEGTIEKVGFRSTLLRTVEKTLVVIPNKKMVDSPLENLSLRNSHRMKFNIGLKYDTPADVMVKIADEIKEFINSRPLVTGETVVTFDTLAESALNIQVQYFINVGEGVDYGKIKEEVNYQIIKIVGDNGAKFALPVPTIINDYRGEKPAEN</sequence>
<comment type="subcellular location">
    <subcellularLocation>
        <location evidence="1">Cell membrane</location>
        <topology evidence="1">Multi-pass membrane protein</topology>
    </subcellularLocation>
</comment>
<keyword evidence="6 7" id="KW-0472">Membrane</keyword>
<dbReference type="InterPro" id="IPR049142">
    <property type="entry name" value="MS_channel_1st"/>
</dbReference>
<evidence type="ECO:0000313" key="11">
    <source>
        <dbReference type="EMBL" id="SKB73382.1"/>
    </source>
</evidence>
<dbReference type="InterPro" id="IPR006685">
    <property type="entry name" value="MscS_channel_2nd"/>
</dbReference>
<dbReference type="Pfam" id="PF00924">
    <property type="entry name" value="MS_channel_2nd"/>
    <property type="match status" value="1"/>
</dbReference>
<dbReference type="InterPro" id="IPR023408">
    <property type="entry name" value="MscS_beta-dom_sf"/>
</dbReference>
<dbReference type="EMBL" id="FUYR01000002">
    <property type="protein sequence ID" value="SKB73382.1"/>
    <property type="molecule type" value="Genomic_DNA"/>
</dbReference>
<dbReference type="InterPro" id="IPR049278">
    <property type="entry name" value="MS_channel_C"/>
</dbReference>
<accession>A0A1T5DNT9</accession>
<evidence type="ECO:0000256" key="4">
    <source>
        <dbReference type="ARBA" id="ARBA00022692"/>
    </source>
</evidence>
<evidence type="ECO:0000259" key="10">
    <source>
        <dbReference type="Pfam" id="PF21088"/>
    </source>
</evidence>
<dbReference type="InterPro" id="IPR011066">
    <property type="entry name" value="MscS_channel_C_sf"/>
</dbReference>
<evidence type="ECO:0000256" key="6">
    <source>
        <dbReference type="ARBA" id="ARBA00023136"/>
    </source>
</evidence>
<dbReference type="SUPFAM" id="SSF82861">
    <property type="entry name" value="Mechanosensitive channel protein MscS (YggB), transmembrane region"/>
    <property type="match status" value="1"/>
</dbReference>
<dbReference type="InterPro" id="IPR011014">
    <property type="entry name" value="MscS_channel_TM-2"/>
</dbReference>
<dbReference type="RefSeq" id="WP_079702986.1">
    <property type="nucleotide sequence ID" value="NZ_FUYR01000002.1"/>
</dbReference>
<keyword evidence="5 7" id="KW-1133">Transmembrane helix</keyword>
<feature type="transmembrane region" description="Helical" evidence="7">
    <location>
        <begin position="186"/>
        <end position="202"/>
    </location>
</feature>
<feature type="transmembrane region" description="Helical" evidence="7">
    <location>
        <begin position="162"/>
        <end position="180"/>
    </location>
</feature>
<keyword evidence="3" id="KW-1003">Cell membrane</keyword>
<feature type="domain" description="Mechanosensitive ion channel MscS" evidence="8">
    <location>
        <begin position="204"/>
        <end position="270"/>
    </location>
</feature>
<dbReference type="Proteomes" id="UP000189981">
    <property type="component" value="Unassembled WGS sequence"/>
</dbReference>
<evidence type="ECO:0000256" key="2">
    <source>
        <dbReference type="ARBA" id="ARBA00008017"/>
    </source>
</evidence>
<evidence type="ECO:0000259" key="8">
    <source>
        <dbReference type="Pfam" id="PF00924"/>
    </source>
</evidence>
<dbReference type="InterPro" id="IPR010920">
    <property type="entry name" value="LSM_dom_sf"/>
</dbReference>
<reference evidence="12" key="1">
    <citation type="submission" date="2017-02" db="EMBL/GenBank/DDBJ databases">
        <authorList>
            <person name="Varghese N."/>
            <person name="Submissions S."/>
        </authorList>
    </citation>
    <scope>NUCLEOTIDE SEQUENCE [LARGE SCALE GENOMIC DNA]</scope>
    <source>
        <strain evidence="12">DSM 22385</strain>
    </source>
</reference>
<feature type="transmembrane region" description="Helical" evidence="7">
    <location>
        <begin position="56"/>
        <end position="80"/>
    </location>
</feature>
<keyword evidence="12" id="KW-1185">Reference proteome</keyword>
<evidence type="ECO:0000313" key="12">
    <source>
        <dbReference type="Proteomes" id="UP000189981"/>
    </source>
</evidence>
<gene>
    <name evidence="11" type="ORF">SAMN05661099_2483</name>
</gene>